<sequence length="59" mass="7244">MFLLLMKSALNYNLLVSPRANANTQHQQRRYRNRNYFYQYQSTHELPEFELMNFTTEPN</sequence>
<protein>
    <submittedName>
        <fullName evidence="1">Uncharacterized protein</fullName>
    </submittedName>
</protein>
<dbReference type="Proteomes" id="UP000288227">
    <property type="component" value="Unassembled WGS sequence"/>
</dbReference>
<dbReference type="AlphaFoldDB" id="A0A401UER8"/>
<accession>A0A401UER8</accession>
<keyword evidence="2" id="KW-1185">Reference proteome</keyword>
<proteinExistence type="predicted"/>
<evidence type="ECO:0000313" key="1">
    <source>
        <dbReference type="EMBL" id="GCC53399.1"/>
    </source>
</evidence>
<gene>
    <name evidence="1" type="ORF">SanaruYs_36420</name>
</gene>
<organism evidence="1 2">
    <name type="scientific">Chryseotalea sanaruensis</name>
    <dbReference type="NCBI Taxonomy" id="2482724"/>
    <lineage>
        <taxon>Bacteria</taxon>
        <taxon>Pseudomonadati</taxon>
        <taxon>Bacteroidota</taxon>
        <taxon>Cytophagia</taxon>
        <taxon>Cytophagales</taxon>
        <taxon>Chryseotaleaceae</taxon>
        <taxon>Chryseotalea</taxon>
    </lineage>
</organism>
<reference evidence="1 2" key="1">
    <citation type="submission" date="2018-11" db="EMBL/GenBank/DDBJ databases">
        <title>Chryseotalea sanarue gen. nov., sp., nov., a member of the family Cytophagaceae, isolated from a brackish lake in Hamamatsu Japan.</title>
        <authorList>
            <person name="Maejima Y."/>
            <person name="Iino T."/>
            <person name="Muraguchi Y."/>
            <person name="Fukuda K."/>
            <person name="Ohkuma M."/>
            <person name="Moriuchi R."/>
            <person name="Dohra H."/>
            <person name="Kimbara K."/>
            <person name="Shintani M."/>
        </authorList>
    </citation>
    <scope>NUCLEOTIDE SEQUENCE [LARGE SCALE GENOMIC DNA]</scope>
    <source>
        <strain evidence="1 2">Ys</strain>
    </source>
</reference>
<dbReference type="RefSeq" id="WP_127124045.1">
    <property type="nucleotide sequence ID" value="NZ_BHXQ01000007.1"/>
</dbReference>
<comment type="caution">
    <text evidence="1">The sequence shown here is derived from an EMBL/GenBank/DDBJ whole genome shotgun (WGS) entry which is preliminary data.</text>
</comment>
<name>A0A401UER8_9BACT</name>
<evidence type="ECO:0000313" key="2">
    <source>
        <dbReference type="Proteomes" id="UP000288227"/>
    </source>
</evidence>
<dbReference type="EMBL" id="BHXQ01000007">
    <property type="protein sequence ID" value="GCC53399.1"/>
    <property type="molecule type" value="Genomic_DNA"/>
</dbReference>